<dbReference type="KEGG" id="asr:WL1483_3331"/>
<dbReference type="AlphaFoldDB" id="A0A0S2SMM1"/>
<evidence type="ECO:0000313" key="1">
    <source>
        <dbReference type="EMBL" id="ALP42750.1"/>
    </source>
</evidence>
<dbReference type="EMBL" id="CP013067">
    <property type="protein sequence ID" value="ALP42750.1"/>
    <property type="molecule type" value="Genomic_DNA"/>
</dbReference>
<dbReference type="Proteomes" id="UP000058114">
    <property type="component" value="Chromosome"/>
</dbReference>
<reference evidence="2" key="1">
    <citation type="submission" date="2015-10" db="EMBL/GenBank/DDBJ databases">
        <title>Complete Genome Sequence of Aeromonas schubertii strain WL1483.</title>
        <authorList>
            <person name="Liu L."/>
        </authorList>
    </citation>
    <scope>NUCLEOTIDE SEQUENCE [LARGE SCALE GENOMIC DNA]</scope>
    <source>
        <strain evidence="2">WL1483</strain>
    </source>
</reference>
<gene>
    <name evidence="1" type="ORF">WL1483_3331</name>
</gene>
<reference evidence="1 2" key="2">
    <citation type="journal article" date="2016" name="Genome Announc.">
        <title>Complete Genome Sequence of the Highly Virulent Aeromonas schubertii Strain WL1483, Isolated from Diseased Snakehead Fish (Channa argus) in China.</title>
        <authorList>
            <person name="Liu L."/>
            <person name="Li N."/>
            <person name="Zhang D."/>
            <person name="Fu X."/>
            <person name="Shi C."/>
            <person name="Lin Q."/>
            <person name="Hao G."/>
        </authorList>
    </citation>
    <scope>NUCLEOTIDE SEQUENCE [LARGE SCALE GENOMIC DNA]</scope>
    <source>
        <strain evidence="1 2">WL1483</strain>
    </source>
</reference>
<name>A0A0S2SMM1_9GAMM</name>
<accession>A0A0S2SMM1</accession>
<protein>
    <submittedName>
        <fullName evidence="1">Uncharacterized protein</fullName>
    </submittedName>
</protein>
<organism evidence="1 2">
    <name type="scientific">Aeromonas schubertii</name>
    <dbReference type="NCBI Taxonomy" id="652"/>
    <lineage>
        <taxon>Bacteria</taxon>
        <taxon>Pseudomonadati</taxon>
        <taxon>Pseudomonadota</taxon>
        <taxon>Gammaproteobacteria</taxon>
        <taxon>Aeromonadales</taxon>
        <taxon>Aeromonadaceae</taxon>
        <taxon>Aeromonas</taxon>
    </lineage>
</organism>
<evidence type="ECO:0000313" key="2">
    <source>
        <dbReference type="Proteomes" id="UP000058114"/>
    </source>
</evidence>
<proteinExistence type="predicted"/>
<sequence length="78" mass="9156">MRIEATKTIINKFSFNGVECLFLSFYSCTNPCFSKSDFVLSRYPSIKTFTLEYLLITDFFCKHHFHPNSVFLIKSVKI</sequence>